<sequence length="57" mass="6738">MYSNIETYAVDLSNVPKAISCLNMYDFQTLALGPTFYPDLHLQIATFHIRRYWLHLM</sequence>
<geneLocation type="plasmid" evidence="1">
    <name>pR4WN_12CE1</name>
</geneLocation>
<proteinExistence type="predicted"/>
<organism evidence="1">
    <name type="scientific">Acinetobacter lwoffii</name>
    <dbReference type="NCBI Taxonomy" id="28090"/>
    <lineage>
        <taxon>Bacteria</taxon>
        <taxon>Pseudomonadati</taxon>
        <taxon>Pseudomonadota</taxon>
        <taxon>Gammaproteobacteria</taxon>
        <taxon>Moraxellales</taxon>
        <taxon>Moraxellaceae</taxon>
        <taxon>Acinetobacter</taxon>
    </lineage>
</organism>
<evidence type="ECO:0000313" key="1">
    <source>
        <dbReference type="EMBL" id="QPG01152.1"/>
    </source>
</evidence>
<keyword evidence="1" id="KW-0614">Plasmid</keyword>
<accession>A0A7S9DNT9</accession>
<gene>
    <name evidence="1" type="ORF">12CE1_00111</name>
</gene>
<reference evidence="1" key="1">
    <citation type="submission" date="2020-07" db="EMBL/GenBank/DDBJ databases">
        <title>A novel family of multi-drug resistance mega-plasmids in Acinetobacter species.</title>
        <authorList>
            <person name="Ghaly T.M."/>
            <person name="Sajjad A."/>
            <person name="Tetu S.G."/>
            <person name="Gillings M.R."/>
        </authorList>
    </citation>
    <scope>NUCLEOTIDE SEQUENCE</scope>
    <source>
        <strain evidence="1">12CE1</strain>
        <plasmid evidence="1">pR4WN_12CE1</plasmid>
    </source>
</reference>
<protein>
    <submittedName>
        <fullName evidence="1">Uncharacterized protein</fullName>
    </submittedName>
</protein>
<dbReference type="AlphaFoldDB" id="A0A7S9DNT9"/>
<dbReference type="EMBL" id="MT742180">
    <property type="protein sequence ID" value="QPG01152.1"/>
    <property type="molecule type" value="Genomic_DNA"/>
</dbReference>
<name>A0A7S9DNT9_ACILW</name>